<dbReference type="GO" id="GO:0005615">
    <property type="term" value="C:extracellular space"/>
    <property type="evidence" value="ECO:0007669"/>
    <property type="project" value="TreeGrafter"/>
</dbReference>
<evidence type="ECO:0000256" key="1">
    <source>
        <dbReference type="ARBA" id="ARBA00001947"/>
    </source>
</evidence>
<dbReference type="InterPro" id="IPR012854">
    <property type="entry name" value="Cu_amine_oxidase-like_N"/>
</dbReference>
<dbReference type="GO" id="GO:0006508">
    <property type="term" value="P:proteolysis"/>
    <property type="evidence" value="ECO:0007669"/>
    <property type="project" value="UniProtKB-KW"/>
</dbReference>
<evidence type="ECO:0000256" key="4">
    <source>
        <dbReference type="ARBA" id="ARBA00022801"/>
    </source>
</evidence>
<gene>
    <name evidence="10" type="ORF">C6I21_00090</name>
</gene>
<evidence type="ECO:0000256" key="8">
    <source>
        <dbReference type="SAM" id="SignalP"/>
    </source>
</evidence>
<evidence type="ECO:0000256" key="3">
    <source>
        <dbReference type="ARBA" id="ARBA00022670"/>
    </source>
</evidence>
<dbReference type="PANTHER" id="PTHR11705:SF143">
    <property type="entry name" value="SLL0236 PROTEIN"/>
    <property type="match status" value="1"/>
</dbReference>
<dbReference type="RefSeq" id="WP_105957390.1">
    <property type="nucleotide sequence ID" value="NZ_PVNS01000001.1"/>
</dbReference>
<keyword evidence="6" id="KW-0482">Metalloprotease</keyword>
<dbReference type="OrthoDB" id="9802862at2"/>
<comment type="caution">
    <text evidence="10">The sequence shown here is derived from an EMBL/GenBank/DDBJ whole genome shotgun (WGS) entry which is preliminary data.</text>
</comment>
<dbReference type="PRINTS" id="PR00765">
    <property type="entry name" value="CRBOXYPTASEA"/>
</dbReference>
<dbReference type="AlphaFoldDB" id="A0A2P6ML52"/>
<dbReference type="InterPro" id="IPR000834">
    <property type="entry name" value="Peptidase_M14"/>
</dbReference>
<accession>A0A2P6ML52</accession>
<dbReference type="GO" id="GO:0004181">
    <property type="term" value="F:metallocarboxypeptidase activity"/>
    <property type="evidence" value="ECO:0007669"/>
    <property type="project" value="InterPro"/>
</dbReference>
<dbReference type="InterPro" id="IPR036582">
    <property type="entry name" value="Mao_N_sf"/>
</dbReference>
<dbReference type="Proteomes" id="UP000243650">
    <property type="component" value="Unassembled WGS sequence"/>
</dbReference>
<protein>
    <submittedName>
        <fullName evidence="10">Gamma-D-glutamyl-meso-diaminopimelate peptidase</fullName>
    </submittedName>
</protein>
<keyword evidence="4" id="KW-0378">Hydrolase</keyword>
<feature type="signal peptide" evidence="8">
    <location>
        <begin position="1"/>
        <end position="23"/>
    </location>
</feature>
<dbReference type="SUPFAM" id="SSF53187">
    <property type="entry name" value="Zn-dependent exopeptidases"/>
    <property type="match status" value="1"/>
</dbReference>
<organism evidence="10 11">
    <name type="scientific">Alkalicoccus urumqiensis</name>
    <name type="common">Bacillus urumqiensis</name>
    <dbReference type="NCBI Taxonomy" id="1548213"/>
    <lineage>
        <taxon>Bacteria</taxon>
        <taxon>Bacillati</taxon>
        <taxon>Bacillota</taxon>
        <taxon>Bacilli</taxon>
        <taxon>Bacillales</taxon>
        <taxon>Bacillaceae</taxon>
        <taxon>Alkalicoccus</taxon>
    </lineage>
</organism>
<reference evidence="10 11" key="1">
    <citation type="submission" date="2018-03" db="EMBL/GenBank/DDBJ databases">
        <title>Bacillus urumqiensis sp. nov., a moderately haloalkaliphilic bacterium isolated from a salt lake.</title>
        <authorList>
            <person name="Zhao B."/>
            <person name="Liao Z."/>
        </authorList>
    </citation>
    <scope>NUCLEOTIDE SEQUENCE [LARGE SCALE GENOMIC DNA]</scope>
    <source>
        <strain evidence="10 11">BZ-SZ-XJ18</strain>
    </source>
</reference>
<dbReference type="Pfam" id="PF00246">
    <property type="entry name" value="Peptidase_M14"/>
    <property type="match status" value="1"/>
</dbReference>
<proteinExistence type="inferred from homology"/>
<keyword evidence="8" id="KW-0732">Signal</keyword>
<sequence length="451" mass="50506">MPVLRWLTLVLLLLLLVPAGVSAQSIVNPKQTYTYEQMERDLAALEARYPDIVQVQNIGTTAYGRNIYAVGLGKGLSTSYINGSNHAREWITTNLTMEMIDVYAEDYASSGGLNMKAILDHHTMWFVPMMNPDGVTLQQRGLSAFPSSAHASLIRMNGGSRDFTRWKANARGVDLNRQFDAGWYQIRNNPGSPAHENYPGTAPHTEKEVQAVVAFTEKIDPQMAVSYHSSGEILFWNYNQRGYQLSRDRQHASWISNATGYRLMGGHSSYSGGGYTDWFIDRFKRPAFTPEVSPYVGARHVPVSYFDRIWNQNRQVGKYIAQRSHDMYRNKLRASMRDGTLIINGTTYTADPGAVILDGRTYVPVRGVLEQLGASVGWDQESRTALIRSGSTEIALPLYQREAIVNGTARALDAPVQTLNGRTMVPLRFVSETIGARVTWEQATRTVRVIQ</sequence>
<keyword evidence="11" id="KW-1185">Reference proteome</keyword>
<dbReference type="EMBL" id="PVNS01000001">
    <property type="protein sequence ID" value="PRO67004.1"/>
    <property type="molecule type" value="Genomic_DNA"/>
</dbReference>
<comment type="similarity">
    <text evidence="2 7">Belongs to the peptidase M14 family.</text>
</comment>
<comment type="cofactor">
    <cofactor evidence="1">
        <name>Zn(2+)</name>
        <dbReference type="ChEBI" id="CHEBI:29105"/>
    </cofactor>
</comment>
<dbReference type="PROSITE" id="PS52035">
    <property type="entry name" value="PEPTIDASE_M14"/>
    <property type="match status" value="1"/>
</dbReference>
<dbReference type="Gene3D" id="3.40.630.10">
    <property type="entry name" value="Zn peptidases"/>
    <property type="match status" value="1"/>
</dbReference>
<keyword evidence="3" id="KW-0645">Protease</keyword>
<feature type="domain" description="Peptidase M14" evidence="9">
    <location>
        <begin position="31"/>
        <end position="324"/>
    </location>
</feature>
<evidence type="ECO:0000256" key="6">
    <source>
        <dbReference type="ARBA" id="ARBA00023049"/>
    </source>
</evidence>
<evidence type="ECO:0000256" key="7">
    <source>
        <dbReference type="PROSITE-ProRule" id="PRU01379"/>
    </source>
</evidence>
<evidence type="ECO:0000256" key="2">
    <source>
        <dbReference type="ARBA" id="ARBA00005988"/>
    </source>
</evidence>
<evidence type="ECO:0000313" key="10">
    <source>
        <dbReference type="EMBL" id="PRO67004.1"/>
    </source>
</evidence>
<dbReference type="Pfam" id="PF07833">
    <property type="entry name" value="Cu_amine_oxidN1"/>
    <property type="match status" value="1"/>
</dbReference>
<name>A0A2P6ML52_ALKUR</name>
<keyword evidence="5" id="KW-0862">Zinc</keyword>
<feature type="active site" description="Proton donor/acceptor" evidence="7">
    <location>
        <position position="291"/>
    </location>
</feature>
<evidence type="ECO:0000259" key="9">
    <source>
        <dbReference type="PROSITE" id="PS52035"/>
    </source>
</evidence>
<evidence type="ECO:0000313" key="11">
    <source>
        <dbReference type="Proteomes" id="UP000243650"/>
    </source>
</evidence>
<evidence type="ECO:0000256" key="5">
    <source>
        <dbReference type="ARBA" id="ARBA00022833"/>
    </source>
</evidence>
<dbReference type="SMART" id="SM00631">
    <property type="entry name" value="Zn_pept"/>
    <property type="match status" value="1"/>
</dbReference>
<feature type="chain" id="PRO_5015135573" evidence="8">
    <location>
        <begin position="24"/>
        <end position="451"/>
    </location>
</feature>
<dbReference type="PANTHER" id="PTHR11705">
    <property type="entry name" value="PROTEASE FAMILY M14 CARBOXYPEPTIDASE A,B"/>
    <property type="match status" value="1"/>
</dbReference>
<dbReference type="Gene3D" id="3.30.457.10">
    <property type="entry name" value="Copper amine oxidase-like, N-terminal domain"/>
    <property type="match status" value="1"/>
</dbReference>
<dbReference type="SUPFAM" id="SSF55383">
    <property type="entry name" value="Copper amine oxidase, domain N"/>
    <property type="match status" value="1"/>
</dbReference>
<dbReference type="GO" id="GO:0008270">
    <property type="term" value="F:zinc ion binding"/>
    <property type="evidence" value="ECO:0007669"/>
    <property type="project" value="InterPro"/>
</dbReference>